<keyword evidence="7" id="KW-1185">Reference proteome</keyword>
<dbReference type="AlphaFoldDB" id="A0A8D0HFB8"/>
<dbReference type="PANTHER" id="PTHR11738:SF186">
    <property type="entry name" value="OSTEOCLAST-ASSOCIATED IMMUNOGLOBULIN-LIKE RECEPTOR"/>
    <property type="match status" value="1"/>
</dbReference>
<dbReference type="Gene3D" id="2.60.40.10">
    <property type="entry name" value="Immunoglobulins"/>
    <property type="match status" value="2"/>
</dbReference>
<dbReference type="InterPro" id="IPR036179">
    <property type="entry name" value="Ig-like_dom_sf"/>
</dbReference>
<dbReference type="PROSITE" id="PS50835">
    <property type="entry name" value="IG_LIKE"/>
    <property type="match status" value="2"/>
</dbReference>
<keyword evidence="4" id="KW-1133">Transmembrane helix</keyword>
<dbReference type="GO" id="GO:0002764">
    <property type="term" value="P:immune response-regulating signaling pathway"/>
    <property type="evidence" value="ECO:0007669"/>
    <property type="project" value="TreeGrafter"/>
</dbReference>
<dbReference type="InterPro" id="IPR007110">
    <property type="entry name" value="Ig-like_dom"/>
</dbReference>
<dbReference type="Pfam" id="PF13927">
    <property type="entry name" value="Ig_3"/>
    <property type="match status" value="1"/>
</dbReference>
<protein>
    <recommendedName>
        <fullName evidence="5">Ig-like domain-containing protein</fullName>
    </recommendedName>
</protein>
<organism evidence="6 7">
    <name type="scientific">Sphenodon punctatus</name>
    <name type="common">Tuatara</name>
    <name type="synonym">Hatteria punctata</name>
    <dbReference type="NCBI Taxonomy" id="8508"/>
    <lineage>
        <taxon>Eukaryota</taxon>
        <taxon>Metazoa</taxon>
        <taxon>Chordata</taxon>
        <taxon>Craniata</taxon>
        <taxon>Vertebrata</taxon>
        <taxon>Euteleostomi</taxon>
        <taxon>Lepidosauria</taxon>
        <taxon>Sphenodontia</taxon>
        <taxon>Sphenodontidae</taxon>
        <taxon>Sphenodon</taxon>
    </lineage>
</organism>
<dbReference type="SMART" id="SM00409">
    <property type="entry name" value="IG"/>
    <property type="match status" value="2"/>
</dbReference>
<evidence type="ECO:0000256" key="4">
    <source>
        <dbReference type="SAM" id="Phobius"/>
    </source>
</evidence>
<accession>A0A8D0HFB8</accession>
<dbReference type="SUPFAM" id="SSF48726">
    <property type="entry name" value="Immunoglobulin"/>
    <property type="match status" value="2"/>
</dbReference>
<evidence type="ECO:0000313" key="7">
    <source>
        <dbReference type="Proteomes" id="UP000694392"/>
    </source>
</evidence>
<keyword evidence="4" id="KW-0812">Transmembrane</keyword>
<dbReference type="InterPro" id="IPR013783">
    <property type="entry name" value="Ig-like_fold"/>
</dbReference>
<dbReference type="GeneTree" id="ENSGT01150000286974"/>
<dbReference type="FunFam" id="2.60.40.10:FF:000049">
    <property type="entry name" value="Leukocyte immunoglobulin-like receptor subfamily B member 1"/>
    <property type="match status" value="2"/>
</dbReference>
<dbReference type="InterPro" id="IPR050412">
    <property type="entry name" value="Ig-like_Receptors_ImmuneReg"/>
</dbReference>
<dbReference type="PANTHER" id="PTHR11738">
    <property type="entry name" value="MHC CLASS I NK CELL RECEPTOR"/>
    <property type="match status" value="1"/>
</dbReference>
<evidence type="ECO:0000259" key="5">
    <source>
        <dbReference type="PROSITE" id="PS50835"/>
    </source>
</evidence>
<dbReference type="Ensembl" id="ENSSPUT00000020431.1">
    <property type="protein sequence ID" value="ENSSPUP00000019184.1"/>
    <property type="gene ID" value="ENSSPUG00000014774.1"/>
</dbReference>
<evidence type="ECO:0000313" key="6">
    <source>
        <dbReference type="Ensembl" id="ENSSPUP00000019184.1"/>
    </source>
</evidence>
<feature type="domain" description="Ig-like" evidence="5">
    <location>
        <begin position="117"/>
        <end position="186"/>
    </location>
</feature>
<keyword evidence="2" id="KW-1015">Disulfide bond</keyword>
<keyword evidence="3" id="KW-0393">Immunoglobulin domain</keyword>
<sequence length="267" mass="29444">DACLTVHLLLCPDPNLPRPHIFLSPSGVIDPGGEVNISCLVRHVAKAFYLYTSAIQWTGPPFKQGPLYESKFTISSANQEHVGNYCCSYHDDWNRFIVSEPSDPTELWVSDPGLPRPHISRRPSWVITKGENITIQCQATPSRALFFLSKRGSLPPKLPRYTYAAKGVSEFPISNVSLEHAGSYSCLYHFNTTGYISSEPSDPMDLVLSAPPQTLDYTQTNIIRLAVAGAVLLLLVLIIAEDRHSRRQRGLGLNNGGEAGIKLEVVT</sequence>
<feature type="transmembrane region" description="Helical" evidence="4">
    <location>
        <begin position="222"/>
        <end position="240"/>
    </location>
</feature>
<evidence type="ECO:0000256" key="3">
    <source>
        <dbReference type="ARBA" id="ARBA00023319"/>
    </source>
</evidence>
<dbReference type="InterPro" id="IPR003599">
    <property type="entry name" value="Ig_sub"/>
</dbReference>
<keyword evidence="1" id="KW-0732">Signal</keyword>
<name>A0A8D0HFB8_SPHPU</name>
<keyword evidence="4" id="KW-0472">Membrane</keyword>
<reference evidence="6" key="2">
    <citation type="submission" date="2025-09" db="UniProtKB">
        <authorList>
            <consortium name="Ensembl"/>
        </authorList>
    </citation>
    <scope>IDENTIFICATION</scope>
</reference>
<feature type="domain" description="Ig-like" evidence="5">
    <location>
        <begin position="19"/>
        <end position="110"/>
    </location>
</feature>
<reference evidence="6" key="1">
    <citation type="submission" date="2025-08" db="UniProtKB">
        <authorList>
            <consortium name="Ensembl"/>
        </authorList>
    </citation>
    <scope>IDENTIFICATION</scope>
</reference>
<dbReference type="Proteomes" id="UP000694392">
    <property type="component" value="Unplaced"/>
</dbReference>
<evidence type="ECO:0000256" key="2">
    <source>
        <dbReference type="ARBA" id="ARBA00023157"/>
    </source>
</evidence>
<proteinExistence type="predicted"/>
<evidence type="ECO:0000256" key="1">
    <source>
        <dbReference type="ARBA" id="ARBA00022729"/>
    </source>
</evidence>